<reference evidence="2 3" key="1">
    <citation type="journal article" date="2012" name="PLoS Pathog.">
        <title>Diverse lifestyles and strategies of plant pathogenesis encoded in the genomes of eighteen Dothideomycetes fungi.</title>
        <authorList>
            <person name="Ohm R.A."/>
            <person name="Feau N."/>
            <person name="Henrissat B."/>
            <person name="Schoch C.L."/>
            <person name="Horwitz B.A."/>
            <person name="Barry K.W."/>
            <person name="Condon B.J."/>
            <person name="Copeland A.C."/>
            <person name="Dhillon B."/>
            <person name="Glaser F."/>
            <person name="Hesse C.N."/>
            <person name="Kosti I."/>
            <person name="LaButti K."/>
            <person name="Lindquist E.A."/>
            <person name="Lucas S."/>
            <person name="Salamov A.A."/>
            <person name="Bradshaw R.E."/>
            <person name="Ciuffetti L."/>
            <person name="Hamelin R.C."/>
            <person name="Kema G.H.J."/>
            <person name="Lawrence C."/>
            <person name="Scott J.A."/>
            <person name="Spatafora J.W."/>
            <person name="Turgeon B.G."/>
            <person name="de Wit P.J.G.M."/>
            <person name="Zhong S."/>
            <person name="Goodwin S.B."/>
            <person name="Grigoriev I.V."/>
        </authorList>
    </citation>
    <scope>NUCLEOTIDE SEQUENCE [LARGE SCALE GENOMIC DNA]</scope>
    <source>
        <strain evidence="3">28A</strain>
    </source>
</reference>
<sequence>MANKPIDPLRMRLFSELNIQLAPHCIDKDTMNETSKHLAFLTRCYLNTPDPNPLAASIPIVKDCARGAFGFNRGGALGLSISFYYWNYNCNWNWYCYFGNRGKCTGYKSPGGTRCCENVHFDNYNYNYNDEYNDEYHATCDPAVPQTPRPASHMPIRVCGSSGCGSRSPHETASSRVDPDGRFSGPLEVSDERVCVQGRARGCGAGESRRACHEGM</sequence>
<dbReference type="OrthoDB" id="3689215at2759"/>
<protein>
    <submittedName>
        <fullName evidence="2">Uncharacterized protein</fullName>
    </submittedName>
</protein>
<name>R0KEN1_EXST2</name>
<dbReference type="HOGENOM" id="CLU_1278320_0_0_1"/>
<evidence type="ECO:0000313" key="3">
    <source>
        <dbReference type="Proteomes" id="UP000016935"/>
    </source>
</evidence>
<dbReference type="GeneID" id="19402159"/>
<proteinExistence type="predicted"/>
<gene>
    <name evidence="2" type="ORF">SETTUDRAFT_19097</name>
</gene>
<dbReference type="Proteomes" id="UP000016935">
    <property type="component" value="Unassembled WGS sequence"/>
</dbReference>
<reference evidence="2 3" key="2">
    <citation type="journal article" date="2013" name="PLoS Genet.">
        <title>Comparative genome structure, secondary metabolite, and effector coding capacity across Cochliobolus pathogens.</title>
        <authorList>
            <person name="Condon B.J."/>
            <person name="Leng Y."/>
            <person name="Wu D."/>
            <person name="Bushley K.E."/>
            <person name="Ohm R.A."/>
            <person name="Otillar R."/>
            <person name="Martin J."/>
            <person name="Schackwitz W."/>
            <person name="Grimwood J."/>
            <person name="MohdZainudin N."/>
            <person name="Xue C."/>
            <person name="Wang R."/>
            <person name="Manning V.A."/>
            <person name="Dhillon B."/>
            <person name="Tu Z.J."/>
            <person name="Steffenson B.J."/>
            <person name="Salamov A."/>
            <person name="Sun H."/>
            <person name="Lowry S."/>
            <person name="LaButti K."/>
            <person name="Han J."/>
            <person name="Copeland A."/>
            <person name="Lindquist E."/>
            <person name="Barry K."/>
            <person name="Schmutz J."/>
            <person name="Baker S.E."/>
            <person name="Ciuffetti L.M."/>
            <person name="Grigoriev I.V."/>
            <person name="Zhong S."/>
            <person name="Turgeon B.G."/>
        </authorList>
    </citation>
    <scope>NUCLEOTIDE SEQUENCE [LARGE SCALE GENOMIC DNA]</scope>
    <source>
        <strain evidence="3">28A</strain>
    </source>
</reference>
<dbReference type="EMBL" id="KB908592">
    <property type="protein sequence ID" value="EOA86582.1"/>
    <property type="molecule type" value="Genomic_DNA"/>
</dbReference>
<feature type="region of interest" description="Disordered" evidence="1">
    <location>
        <begin position="162"/>
        <end position="185"/>
    </location>
</feature>
<evidence type="ECO:0000256" key="1">
    <source>
        <dbReference type="SAM" id="MobiDB-lite"/>
    </source>
</evidence>
<dbReference type="RefSeq" id="XP_008024872.1">
    <property type="nucleotide sequence ID" value="XM_008026681.1"/>
</dbReference>
<evidence type="ECO:0000313" key="2">
    <source>
        <dbReference type="EMBL" id="EOA86582.1"/>
    </source>
</evidence>
<dbReference type="AlphaFoldDB" id="R0KEN1"/>
<keyword evidence="3" id="KW-1185">Reference proteome</keyword>
<accession>R0KEN1</accession>
<organism evidence="2 3">
    <name type="scientific">Exserohilum turcicum (strain 28A)</name>
    <name type="common">Northern leaf blight fungus</name>
    <name type="synonym">Setosphaeria turcica</name>
    <dbReference type="NCBI Taxonomy" id="671987"/>
    <lineage>
        <taxon>Eukaryota</taxon>
        <taxon>Fungi</taxon>
        <taxon>Dikarya</taxon>
        <taxon>Ascomycota</taxon>
        <taxon>Pezizomycotina</taxon>
        <taxon>Dothideomycetes</taxon>
        <taxon>Pleosporomycetidae</taxon>
        <taxon>Pleosporales</taxon>
        <taxon>Pleosporineae</taxon>
        <taxon>Pleosporaceae</taxon>
        <taxon>Exserohilum</taxon>
    </lineage>
</organism>